<evidence type="ECO:0000313" key="2">
    <source>
        <dbReference type="EMBL" id="MBK6088453.1"/>
    </source>
</evidence>
<feature type="transmembrane region" description="Helical" evidence="1">
    <location>
        <begin position="101"/>
        <end position="126"/>
    </location>
</feature>
<accession>A0A934U0N7</accession>
<feature type="transmembrane region" description="Helical" evidence="1">
    <location>
        <begin position="226"/>
        <end position="249"/>
    </location>
</feature>
<sequence length="255" mass="27251">MMTNLLKMEWYKLRTSRLFIVLLIVTFALNALLLAALPFASSALGQEMSATNLSAVLASPFALGLLMIPIFISAVSFLYLDFSGGYIKNIAGQLPDRGSIVFAKFIMIGVHNLIFFLVAALSAVLASAATSGLVMDEAIGGGVLTLLLKWLLSLSICTILMFFAVGMRNKTLAIIMAVVFSTGALSLLYLGINSGISALFKVENVSVGDYLPDSLMGSVNAITGDLVVNAIIVAVAFIALFLSLTYIMFKKRDVK</sequence>
<dbReference type="EMBL" id="JAEQMG010000061">
    <property type="protein sequence ID" value="MBK6088453.1"/>
    <property type="molecule type" value="Genomic_DNA"/>
</dbReference>
<feature type="transmembrane region" description="Helical" evidence="1">
    <location>
        <begin position="172"/>
        <end position="192"/>
    </location>
</feature>
<evidence type="ECO:0000313" key="3">
    <source>
        <dbReference type="Proteomes" id="UP000633365"/>
    </source>
</evidence>
<dbReference type="Proteomes" id="UP000633365">
    <property type="component" value="Unassembled WGS sequence"/>
</dbReference>
<keyword evidence="1" id="KW-1133">Transmembrane helix</keyword>
<dbReference type="AlphaFoldDB" id="A0A934U0N7"/>
<dbReference type="RefSeq" id="WP_207752157.1">
    <property type="nucleotide sequence ID" value="NZ_JAEQMG010000061.1"/>
</dbReference>
<feature type="transmembrane region" description="Helical" evidence="1">
    <location>
        <begin position="61"/>
        <end position="80"/>
    </location>
</feature>
<keyword evidence="1" id="KW-0472">Membrane</keyword>
<dbReference type="Pfam" id="PF12730">
    <property type="entry name" value="ABC2_membrane_4"/>
    <property type="match status" value="1"/>
</dbReference>
<dbReference type="PANTHER" id="PTHR37305:SF1">
    <property type="entry name" value="MEMBRANE PROTEIN"/>
    <property type="match status" value="1"/>
</dbReference>
<dbReference type="PANTHER" id="PTHR37305">
    <property type="entry name" value="INTEGRAL MEMBRANE PROTEIN-RELATED"/>
    <property type="match status" value="1"/>
</dbReference>
<evidence type="ECO:0000256" key="1">
    <source>
        <dbReference type="SAM" id="Phobius"/>
    </source>
</evidence>
<organism evidence="2 3">
    <name type="scientific">Ruminococcus difficilis</name>
    <dbReference type="NCBI Taxonomy" id="2763069"/>
    <lineage>
        <taxon>Bacteria</taxon>
        <taxon>Bacillati</taxon>
        <taxon>Bacillota</taxon>
        <taxon>Clostridia</taxon>
        <taxon>Eubacteriales</taxon>
        <taxon>Oscillospiraceae</taxon>
        <taxon>Ruminococcus</taxon>
    </lineage>
</organism>
<feature type="transmembrane region" description="Helical" evidence="1">
    <location>
        <begin position="138"/>
        <end position="165"/>
    </location>
</feature>
<reference evidence="2" key="1">
    <citation type="submission" date="2021-01" db="EMBL/GenBank/DDBJ databases">
        <title>Genome public.</title>
        <authorList>
            <person name="Liu C."/>
            <person name="Sun Q."/>
        </authorList>
    </citation>
    <scope>NUCLEOTIDE SEQUENCE</scope>
    <source>
        <strain evidence="2">M6</strain>
    </source>
</reference>
<gene>
    <name evidence="2" type="ORF">JKK62_07260</name>
</gene>
<proteinExistence type="predicted"/>
<protein>
    <submittedName>
        <fullName evidence="2">ABC transporter permease</fullName>
    </submittedName>
</protein>
<keyword evidence="1" id="KW-0812">Transmembrane</keyword>
<comment type="caution">
    <text evidence="2">The sequence shown here is derived from an EMBL/GenBank/DDBJ whole genome shotgun (WGS) entry which is preliminary data.</text>
</comment>
<name>A0A934U0N7_9FIRM</name>
<keyword evidence="3" id="KW-1185">Reference proteome</keyword>